<dbReference type="PROSITE" id="PS00329">
    <property type="entry name" value="HSP70_2"/>
    <property type="match status" value="1"/>
</dbReference>
<dbReference type="GO" id="GO:0140662">
    <property type="term" value="F:ATP-dependent protein folding chaperone"/>
    <property type="evidence" value="ECO:0007669"/>
    <property type="project" value="InterPro"/>
</dbReference>
<evidence type="ECO:0000256" key="4">
    <source>
        <dbReference type="ARBA" id="ARBA00022840"/>
    </source>
</evidence>
<evidence type="ECO:0000256" key="7">
    <source>
        <dbReference type="HAMAP-Rule" id="MF_00332"/>
    </source>
</evidence>
<evidence type="ECO:0000256" key="2">
    <source>
        <dbReference type="ARBA" id="ARBA00022553"/>
    </source>
</evidence>
<feature type="compositionally biased region" description="Basic and acidic residues" evidence="9">
    <location>
        <begin position="606"/>
        <end position="631"/>
    </location>
</feature>
<dbReference type="InterPro" id="IPR029048">
    <property type="entry name" value="HSP70_C_sf"/>
</dbReference>
<evidence type="ECO:0000256" key="1">
    <source>
        <dbReference type="ARBA" id="ARBA00007381"/>
    </source>
</evidence>
<dbReference type="InterPro" id="IPR043129">
    <property type="entry name" value="ATPase_NBD"/>
</dbReference>
<feature type="modified residue" description="Phosphothreonine; by autocatalysis" evidence="7">
    <location>
        <position position="196"/>
    </location>
</feature>
<dbReference type="PROSITE" id="PS00297">
    <property type="entry name" value="HSP70_1"/>
    <property type="match status" value="1"/>
</dbReference>
<proteinExistence type="evidence at transcript level"/>
<dbReference type="HAMAP" id="MF_00332">
    <property type="entry name" value="DnaK"/>
    <property type="match status" value="1"/>
</dbReference>
<keyword evidence="4 7" id="KW-0067">ATP-binding</keyword>
<dbReference type="PANTHER" id="PTHR19375">
    <property type="entry name" value="HEAT SHOCK PROTEIN 70KDA"/>
    <property type="match status" value="1"/>
</dbReference>
<protein>
    <recommendedName>
        <fullName evidence="7">Chaperone protein DnaK</fullName>
    </recommendedName>
    <alternativeName>
        <fullName evidence="7">HSP70</fullName>
    </alternativeName>
    <alternativeName>
        <fullName evidence="7">Heat shock 70 kDa protein</fullName>
    </alternativeName>
    <alternativeName>
        <fullName evidence="7">Heat shock protein 70</fullName>
    </alternativeName>
</protein>
<dbReference type="SUPFAM" id="SSF53067">
    <property type="entry name" value="Actin-like ATPase domain"/>
    <property type="match status" value="2"/>
</dbReference>
<dbReference type="SUPFAM" id="SSF100920">
    <property type="entry name" value="Heat shock protein 70kD (HSP70), peptide-binding domain"/>
    <property type="match status" value="1"/>
</dbReference>
<keyword evidence="6 7" id="KW-0143">Chaperone</keyword>
<keyword evidence="5 7" id="KW-0346">Stress response</keyword>
<dbReference type="Pfam" id="PF00012">
    <property type="entry name" value="HSP70"/>
    <property type="match status" value="1"/>
</dbReference>
<keyword evidence="3 7" id="KW-0547">Nucleotide-binding</keyword>
<comment type="induction">
    <text evidence="7">By stress conditions e.g. heat shock.</text>
</comment>
<evidence type="ECO:0000256" key="8">
    <source>
        <dbReference type="RuleBase" id="RU003322"/>
    </source>
</evidence>
<dbReference type="InterPro" id="IPR013126">
    <property type="entry name" value="Hsp_70_fam"/>
</dbReference>
<dbReference type="NCBIfam" id="NF001413">
    <property type="entry name" value="PRK00290.1"/>
    <property type="match status" value="1"/>
</dbReference>
<evidence type="ECO:0000256" key="5">
    <source>
        <dbReference type="ARBA" id="ARBA00023016"/>
    </source>
</evidence>
<reference evidence="10 11" key="1">
    <citation type="journal article" date="2016" name="Nat. Commun.">
        <title>Thousands of microbial genomes shed light on interconnected biogeochemical processes in an aquifer system.</title>
        <authorList>
            <person name="Anantharaman K."/>
            <person name="Brown C.T."/>
            <person name="Hug L.A."/>
            <person name="Sharon I."/>
            <person name="Castelle C.J."/>
            <person name="Probst A.J."/>
            <person name="Thomas B.C."/>
            <person name="Singh A."/>
            <person name="Wilkins M.J."/>
            <person name="Karaoz U."/>
            <person name="Brodie E.L."/>
            <person name="Williams K.H."/>
            <person name="Hubbard S.S."/>
            <person name="Banfield J.F."/>
        </authorList>
    </citation>
    <scope>NUCLEOTIDE SEQUENCE [LARGE SCALE GENOMIC DNA]</scope>
</reference>
<evidence type="ECO:0000313" key="10">
    <source>
        <dbReference type="EMBL" id="OGM88637.1"/>
    </source>
</evidence>
<organism evidence="10 11">
    <name type="scientific">Candidatus Woesebacteria bacterium RIFOXYD1_FULL_43_18</name>
    <dbReference type="NCBI Taxonomy" id="1802551"/>
    <lineage>
        <taxon>Bacteria</taxon>
        <taxon>Candidatus Woeseibacteriota</taxon>
    </lineage>
</organism>
<dbReference type="Gene3D" id="3.30.420.40">
    <property type="match status" value="2"/>
</dbReference>
<sequence>MGKIIGIDLGTTNSCVAVMEGGRPKVVPAVDTGRNTTPSVVEPVKNLIGDVAKRQMILNAKNTIYSVKRLMGRRFEDKEVKRTAEMVPYKIIEGKGGIADIEIEGKTYTPQEISAKILIKLKKDAEAYLGEKVEQAVITVPAYFDDAQRQATKQAGEIAGLKVERIINEPTAAALAYGMDKKKDEKVAVYDLGGGTFDISIIEVGLDEGTGVIEVKATNGDTHLGGDDFDAVIVDHIVSEFKKENSVDLKADAQAYQRVRDAAEKAKIELSAAEEVEINQPYITQRDGQPLHLTMKLTRAKLESLVEDLIQKTIKPVEACLKDAKLDAHDVDEVIMVGGMTRMPRVVQVVKDFFGKNPNQSVNPDEVVAIGAAIQGGVLGGEVKDILLLDVTPLTLAIETMGNIATPMIPRNTTVPTSKTEVFSTASDNQTQVQIVVTQGERPMSADNKTLGTFVLDGIPPAPRGVPQIEVTFDMDASGILTVTAKDKATGKTQNIKITGAVGLSDDEVKRMQEEAEKHKEEDEKKADVVKTKNNADAMVATAEKAIKDAGDKVPTDVKEKIEEKIKKVKEMAGKEDVGKEDIEAATKDLSDALSEIGQAMYQKNEPSDKKDDKTEGSETAEGEKGKKEEKVEEGEVVE</sequence>
<dbReference type="Gene3D" id="1.20.1270.10">
    <property type="match status" value="1"/>
</dbReference>
<dbReference type="Gene3D" id="2.60.34.10">
    <property type="entry name" value="Substrate Binding Domain Of DNAk, Chain A, domain 1"/>
    <property type="match status" value="1"/>
</dbReference>
<feature type="region of interest" description="Disordered" evidence="9">
    <location>
        <begin position="589"/>
        <end position="639"/>
    </location>
</feature>
<dbReference type="AlphaFoldDB" id="A0A1F8DJ54"/>
<dbReference type="NCBIfam" id="TIGR02350">
    <property type="entry name" value="prok_dnaK"/>
    <property type="match status" value="1"/>
</dbReference>
<dbReference type="GO" id="GO:0005524">
    <property type="term" value="F:ATP binding"/>
    <property type="evidence" value="ECO:0007669"/>
    <property type="project" value="UniProtKB-UniRule"/>
</dbReference>
<comment type="similarity">
    <text evidence="1 7 8">Belongs to the heat shock protein 70 family.</text>
</comment>
<accession>A0A1F8DJ54</accession>
<name>A0A1F8DJ54_9BACT</name>
<comment type="caution">
    <text evidence="10">The sequence shown here is derived from an EMBL/GenBank/DDBJ whole genome shotgun (WGS) entry which is preliminary data.</text>
</comment>
<dbReference type="PROSITE" id="PS01036">
    <property type="entry name" value="HSP70_3"/>
    <property type="match status" value="1"/>
</dbReference>
<evidence type="ECO:0000256" key="6">
    <source>
        <dbReference type="ARBA" id="ARBA00023186"/>
    </source>
</evidence>
<keyword evidence="2 7" id="KW-0597">Phosphoprotein</keyword>
<dbReference type="Gene3D" id="3.90.640.10">
    <property type="entry name" value="Actin, Chain A, domain 4"/>
    <property type="match status" value="1"/>
</dbReference>
<dbReference type="InterPro" id="IPR018181">
    <property type="entry name" value="Heat_shock_70_CS"/>
</dbReference>
<dbReference type="GO" id="GO:0051082">
    <property type="term" value="F:unfolded protein binding"/>
    <property type="evidence" value="ECO:0007669"/>
    <property type="project" value="InterPro"/>
</dbReference>
<gene>
    <name evidence="7" type="primary">dnaK</name>
    <name evidence="10" type="ORF">A2573_03460</name>
</gene>
<dbReference type="FunFam" id="2.60.34.10:FF:000014">
    <property type="entry name" value="Chaperone protein DnaK HSP70"/>
    <property type="match status" value="1"/>
</dbReference>
<dbReference type="PRINTS" id="PR00301">
    <property type="entry name" value="HEATSHOCK70"/>
</dbReference>
<dbReference type="FunFam" id="3.30.420.40:FF:000004">
    <property type="entry name" value="Molecular chaperone DnaK"/>
    <property type="match status" value="1"/>
</dbReference>
<dbReference type="FunFam" id="1.20.1270.10:FF:000001">
    <property type="entry name" value="Molecular chaperone DnaK"/>
    <property type="match status" value="1"/>
</dbReference>
<evidence type="ECO:0000256" key="3">
    <source>
        <dbReference type="ARBA" id="ARBA00022741"/>
    </source>
</evidence>
<dbReference type="InterPro" id="IPR012725">
    <property type="entry name" value="Chaperone_DnaK"/>
</dbReference>
<comment type="function">
    <text evidence="7">Acts as a chaperone.</text>
</comment>
<evidence type="ECO:0000256" key="9">
    <source>
        <dbReference type="SAM" id="MobiDB-lite"/>
    </source>
</evidence>
<dbReference type="Proteomes" id="UP000177596">
    <property type="component" value="Unassembled WGS sequence"/>
</dbReference>
<dbReference type="InterPro" id="IPR029047">
    <property type="entry name" value="HSP70_peptide-bd_sf"/>
</dbReference>
<evidence type="ECO:0000313" key="11">
    <source>
        <dbReference type="Proteomes" id="UP000177596"/>
    </source>
</evidence>
<dbReference type="CDD" id="cd10234">
    <property type="entry name" value="ASKHA_NBD_HSP70_DnaK-like"/>
    <property type="match status" value="1"/>
</dbReference>
<dbReference type="EMBL" id="MGIL01000007">
    <property type="protein sequence ID" value="OGM88637.1"/>
    <property type="molecule type" value="Genomic_DNA"/>
</dbReference>
<dbReference type="FunFam" id="3.90.640.10:FF:000003">
    <property type="entry name" value="Molecular chaperone DnaK"/>
    <property type="match status" value="1"/>
</dbReference>